<accession>A0A0H4QXQ8</accession>
<evidence type="ECO:0000313" key="5">
    <source>
        <dbReference type="Proteomes" id="UP000036106"/>
    </source>
</evidence>
<organism evidence="4 5">
    <name type="scientific">Companilactobacillus ginsenosidimutans</name>
    <dbReference type="NCBI Taxonomy" id="1007676"/>
    <lineage>
        <taxon>Bacteria</taxon>
        <taxon>Bacillati</taxon>
        <taxon>Bacillota</taxon>
        <taxon>Bacilli</taxon>
        <taxon>Lactobacillales</taxon>
        <taxon>Lactobacillaceae</taxon>
        <taxon>Companilactobacillus</taxon>
    </lineage>
</organism>
<dbReference type="Pfam" id="PF13731">
    <property type="entry name" value="WxL"/>
    <property type="match status" value="1"/>
</dbReference>
<dbReference type="KEGG" id="lgn:ABM34_00985"/>
<evidence type="ECO:0000256" key="2">
    <source>
        <dbReference type="SAM" id="SignalP"/>
    </source>
</evidence>
<gene>
    <name evidence="4" type="ORF">ABM34_00985</name>
</gene>
<evidence type="ECO:0000313" key="4">
    <source>
        <dbReference type="EMBL" id="AKP66260.1"/>
    </source>
</evidence>
<protein>
    <recommendedName>
        <fullName evidence="3">WxL domain-containing protein</fullName>
    </recommendedName>
</protein>
<feature type="chain" id="PRO_5005208690" description="WxL domain-containing protein" evidence="2">
    <location>
        <begin position="29"/>
        <end position="205"/>
    </location>
</feature>
<evidence type="ECO:0000259" key="3">
    <source>
        <dbReference type="Pfam" id="PF13731"/>
    </source>
</evidence>
<name>A0A0H4QXQ8_9LACO</name>
<evidence type="ECO:0000256" key="1">
    <source>
        <dbReference type="SAM" id="MobiDB-lite"/>
    </source>
</evidence>
<feature type="domain" description="WxL" evidence="3">
    <location>
        <begin position="33"/>
        <end position="196"/>
    </location>
</feature>
<dbReference type="InterPro" id="IPR027994">
    <property type="entry name" value="WxL_dom"/>
</dbReference>
<dbReference type="EMBL" id="CP012034">
    <property type="protein sequence ID" value="AKP66260.1"/>
    <property type="molecule type" value="Genomic_DNA"/>
</dbReference>
<dbReference type="RefSeq" id="WP_048702535.1">
    <property type="nucleotide sequence ID" value="NZ_CP012034.1"/>
</dbReference>
<feature type="compositionally biased region" description="Low complexity" evidence="1">
    <location>
        <begin position="142"/>
        <end position="154"/>
    </location>
</feature>
<dbReference type="PATRIC" id="fig|1007676.4.peg.207"/>
<sequence length="205" mass="19897">MKKLIRTGAAVSALLMAASTAGIGIAGAADTTTTTASTPLTPGTLALETAPSFVFGNTNTISTAAATYTSSQSPSGLGVSNPGVVGTWSVTASASPFTSGAFTLTNAALTLTSGGSGVFKSDTNSPTADNPTMAGSAAISGTAAEVESATSTSTSPIGVGEFDYTYSPTAATLAVPAQTILPGTYESTITWTLASTSSSATTPAT</sequence>
<feature type="signal peptide" evidence="2">
    <location>
        <begin position="1"/>
        <end position="28"/>
    </location>
</feature>
<keyword evidence="2" id="KW-0732">Signal</keyword>
<feature type="region of interest" description="Disordered" evidence="1">
    <location>
        <begin position="122"/>
        <end position="154"/>
    </location>
</feature>
<proteinExistence type="predicted"/>
<dbReference type="Proteomes" id="UP000036106">
    <property type="component" value="Chromosome"/>
</dbReference>
<keyword evidence="5" id="KW-1185">Reference proteome</keyword>
<dbReference type="AlphaFoldDB" id="A0A0H4QXQ8"/>
<dbReference type="STRING" id="1007676.ABM34_00985"/>
<reference evidence="5" key="1">
    <citation type="submission" date="2015-07" db="EMBL/GenBank/DDBJ databases">
        <title>Lactobacillus ginsenosidimutans/EMML 3141/ whole genome sequencing.</title>
        <authorList>
            <person name="Kim M.K."/>
            <person name="Im W.-T."/>
            <person name="Srinivasan S."/>
            <person name="Lee J.-J."/>
        </authorList>
    </citation>
    <scope>NUCLEOTIDE SEQUENCE [LARGE SCALE GENOMIC DNA]</scope>
    <source>
        <strain evidence="5">EMML 3041</strain>
    </source>
</reference>